<evidence type="ECO:0000313" key="2">
    <source>
        <dbReference type="Proteomes" id="UP000000663"/>
    </source>
</evidence>
<dbReference type="EMBL" id="AM114193">
    <property type="protein sequence ID" value="CAJ36414.1"/>
    <property type="molecule type" value="Genomic_DNA"/>
</dbReference>
<dbReference type="Proteomes" id="UP000000663">
    <property type="component" value="Chromosome"/>
</dbReference>
<dbReference type="AlphaFoldDB" id="Q0W5C9"/>
<organism evidence="1 2">
    <name type="scientific">Methanocella arvoryzae (strain DSM 22066 / NBRC 105507 / MRE50)</name>
    <dbReference type="NCBI Taxonomy" id="351160"/>
    <lineage>
        <taxon>Archaea</taxon>
        <taxon>Methanobacteriati</taxon>
        <taxon>Methanobacteriota</taxon>
        <taxon>Stenosarchaea group</taxon>
        <taxon>Methanomicrobia</taxon>
        <taxon>Methanocellales</taxon>
        <taxon>Methanocellaceae</taxon>
        <taxon>Methanocella</taxon>
    </lineage>
</organism>
<reference evidence="1 2" key="1">
    <citation type="journal article" date="2006" name="Science">
        <title>Genome of rice cluster I archaea -- the key methane producers in the rice rhizosphere.</title>
        <authorList>
            <person name="Erkel C."/>
            <person name="Kube M."/>
            <person name="Reinhardt R."/>
            <person name="Liesack W."/>
        </authorList>
    </citation>
    <scope>NUCLEOTIDE SEQUENCE [LARGE SCALE GENOMIC DNA]</scope>
    <source>
        <strain evidence="2">DSM 22066 / NBRC 105507 / MRE50</strain>
    </source>
</reference>
<dbReference type="KEGG" id="rci:RCIX1097"/>
<keyword evidence="2" id="KW-1185">Reference proteome</keyword>
<name>Q0W5C9_METAR</name>
<accession>Q0W5C9</accession>
<protein>
    <submittedName>
        <fullName evidence="1">Uncharacterized protein</fullName>
    </submittedName>
</protein>
<proteinExistence type="predicted"/>
<sequence>MGQENTNSFGGPFSGPAGDLLYQVTELFFHSEAPALRLPDDQSSVSKLFGAPAGDALWMSSSVEISPLEAPGFLWRKHRISLVNPSPRVLQRRISPSPTSLPP</sequence>
<gene>
    <name evidence="1" type="ORF">RCIX1097</name>
</gene>
<evidence type="ECO:0000313" key="1">
    <source>
        <dbReference type="EMBL" id="CAJ36414.1"/>
    </source>
</evidence>